<proteinExistence type="predicted"/>
<dbReference type="AlphaFoldDB" id="A0A939PIC8"/>
<feature type="compositionally biased region" description="Low complexity" evidence="1">
    <location>
        <begin position="56"/>
        <end position="67"/>
    </location>
</feature>
<dbReference type="EMBL" id="JAGEOJ010000017">
    <property type="protein sequence ID" value="MBO2452822.1"/>
    <property type="molecule type" value="Genomic_DNA"/>
</dbReference>
<keyword evidence="3" id="KW-1185">Reference proteome</keyword>
<gene>
    <name evidence="2" type="ORF">J4573_37420</name>
</gene>
<name>A0A939PIC8_9ACTN</name>
<evidence type="ECO:0000313" key="3">
    <source>
        <dbReference type="Proteomes" id="UP000669179"/>
    </source>
</evidence>
<comment type="caution">
    <text evidence="2">The sequence shown here is derived from an EMBL/GenBank/DDBJ whole genome shotgun (WGS) entry which is preliminary data.</text>
</comment>
<feature type="region of interest" description="Disordered" evidence="1">
    <location>
        <begin position="55"/>
        <end position="76"/>
    </location>
</feature>
<dbReference type="Proteomes" id="UP000669179">
    <property type="component" value="Unassembled WGS sequence"/>
</dbReference>
<reference evidence="2" key="1">
    <citation type="submission" date="2021-03" db="EMBL/GenBank/DDBJ databases">
        <authorList>
            <person name="Kanchanasin P."/>
            <person name="Saeng-In P."/>
            <person name="Phongsopitanun W."/>
            <person name="Yuki M."/>
            <person name="Kudo T."/>
            <person name="Ohkuma M."/>
            <person name="Tanasupawat S."/>
        </authorList>
    </citation>
    <scope>NUCLEOTIDE SEQUENCE</scope>
    <source>
        <strain evidence="2">GKU 128</strain>
    </source>
</reference>
<accession>A0A939PIC8</accession>
<evidence type="ECO:0000256" key="1">
    <source>
        <dbReference type="SAM" id="MobiDB-lite"/>
    </source>
</evidence>
<sequence>MSAARVVSGAYTARVIDADVDAGFPWLATAYVEGPSLAEALARVRFLPESTLWATPSSSRARARPAPCGASTGAVP</sequence>
<organism evidence="2 3">
    <name type="scientific">Actinomadura barringtoniae</name>
    <dbReference type="NCBI Taxonomy" id="1427535"/>
    <lineage>
        <taxon>Bacteria</taxon>
        <taxon>Bacillati</taxon>
        <taxon>Actinomycetota</taxon>
        <taxon>Actinomycetes</taxon>
        <taxon>Streptosporangiales</taxon>
        <taxon>Thermomonosporaceae</taxon>
        <taxon>Actinomadura</taxon>
    </lineage>
</organism>
<protein>
    <submittedName>
        <fullName evidence="2">Uncharacterized protein</fullName>
    </submittedName>
</protein>
<dbReference type="RefSeq" id="WP_208260831.1">
    <property type="nucleotide sequence ID" value="NZ_JAGEOJ010000017.1"/>
</dbReference>
<evidence type="ECO:0000313" key="2">
    <source>
        <dbReference type="EMBL" id="MBO2452822.1"/>
    </source>
</evidence>